<sequence length="400" mass="41336">MRGPWWVMAIICACGPEPQNDTAGASTRATSSDAGGTSSGGLDVPTGRCGDGVVDPGEACDDGEDECDACTAACTSPVEPPLAWSAPLTPMEDVLGFDLAHSQRAWVVGESEAGGVVVQRVEPSGQVTKVDFTALADAWVVAFHVNRAHDEVGVLGGLPGGTLMLVRAGIDGPIGEPLLVAKADASRDMAITSVGVSFADYERVTTLSWTGELLANFEGPLFVHLIDAVGDRLALGGPLVTLVDPDGANRVETACGGGRLATTETRVLFDGSEHFDGEEAIMGSCELATGESVKGVVARGLPGNHFGPATGVVDAAPNGNPIGSWSVCTPQDQAVGCIQSRTWGFGGPGEPRTIELDACDEPRHARLGSDRGVYMIRRDRETGAPSLVRRATLPVAPPWG</sequence>
<protein>
    <recommendedName>
        <fullName evidence="4">Myxococcus cysteine-rich repeat-containing protein</fullName>
    </recommendedName>
</protein>
<evidence type="ECO:0000256" key="1">
    <source>
        <dbReference type="SAM" id="MobiDB-lite"/>
    </source>
</evidence>
<name>A0ABT5E8P9_9BACT</name>
<evidence type="ECO:0000313" key="2">
    <source>
        <dbReference type="EMBL" id="MDC0722245.1"/>
    </source>
</evidence>
<feature type="compositionally biased region" description="Low complexity" evidence="1">
    <location>
        <begin position="22"/>
        <end position="36"/>
    </location>
</feature>
<keyword evidence="3" id="KW-1185">Reference proteome</keyword>
<comment type="caution">
    <text evidence="2">The sequence shown here is derived from an EMBL/GenBank/DDBJ whole genome shotgun (WGS) entry which is preliminary data.</text>
</comment>
<dbReference type="EMBL" id="JAQNDL010000003">
    <property type="protein sequence ID" value="MDC0722245.1"/>
    <property type="molecule type" value="Genomic_DNA"/>
</dbReference>
<evidence type="ECO:0008006" key="4">
    <source>
        <dbReference type="Google" id="ProtNLM"/>
    </source>
</evidence>
<feature type="region of interest" description="Disordered" evidence="1">
    <location>
        <begin position="21"/>
        <end position="48"/>
    </location>
</feature>
<gene>
    <name evidence="2" type="ORF">POL25_35470</name>
</gene>
<reference evidence="2 3" key="1">
    <citation type="submission" date="2022-11" db="EMBL/GenBank/DDBJ databases">
        <title>Minimal conservation of predation-associated metabolite biosynthetic gene clusters underscores biosynthetic potential of Myxococcota including descriptions for ten novel species: Archangium lansinium sp. nov., Myxococcus landrumus sp. nov., Nannocystis bai.</title>
        <authorList>
            <person name="Ahearne A."/>
            <person name="Stevens C."/>
            <person name="Dowd S."/>
        </authorList>
    </citation>
    <scope>NUCLEOTIDE SEQUENCE [LARGE SCALE GENOMIC DNA]</scope>
    <source>
        <strain evidence="2 3">BB15-2</strain>
    </source>
</reference>
<proteinExistence type="predicted"/>
<accession>A0ABT5E8P9</accession>
<dbReference type="RefSeq" id="WP_272090780.1">
    <property type="nucleotide sequence ID" value="NZ_JAQNDL010000003.1"/>
</dbReference>
<evidence type="ECO:0000313" key="3">
    <source>
        <dbReference type="Proteomes" id="UP001221686"/>
    </source>
</evidence>
<organism evidence="2 3">
    <name type="scientific">Nannocystis bainbridge</name>
    <dbReference type="NCBI Taxonomy" id="2995303"/>
    <lineage>
        <taxon>Bacteria</taxon>
        <taxon>Pseudomonadati</taxon>
        <taxon>Myxococcota</taxon>
        <taxon>Polyangia</taxon>
        <taxon>Nannocystales</taxon>
        <taxon>Nannocystaceae</taxon>
        <taxon>Nannocystis</taxon>
    </lineage>
</organism>
<dbReference type="Proteomes" id="UP001221686">
    <property type="component" value="Unassembled WGS sequence"/>
</dbReference>